<keyword evidence="13" id="KW-1185">Reference proteome</keyword>
<dbReference type="Pfam" id="PF11734">
    <property type="entry name" value="TilS_C"/>
    <property type="match status" value="1"/>
</dbReference>
<reference evidence="10" key="2">
    <citation type="submission" date="2006-01" db="EMBL/GenBank/DDBJ databases">
        <authorList>
            <person name="Genoscope"/>
        </authorList>
    </citation>
    <scope>NUCLEOTIDE SEQUENCE</scope>
</reference>
<comment type="similarity">
    <text evidence="8">Belongs to the tRNA(Ile)-lysidine synthase family.</text>
</comment>
<dbReference type="PANTHER" id="PTHR43033:SF1">
    <property type="entry name" value="TRNA(ILE)-LYSIDINE SYNTHASE-RELATED"/>
    <property type="match status" value="1"/>
</dbReference>
<comment type="catalytic activity">
    <reaction evidence="7 8">
        <text>cytidine(34) in tRNA(Ile2) + L-lysine + ATP = lysidine(34) in tRNA(Ile2) + AMP + diphosphate + H(+)</text>
        <dbReference type="Rhea" id="RHEA:43744"/>
        <dbReference type="Rhea" id="RHEA-COMP:10625"/>
        <dbReference type="Rhea" id="RHEA-COMP:10670"/>
        <dbReference type="ChEBI" id="CHEBI:15378"/>
        <dbReference type="ChEBI" id="CHEBI:30616"/>
        <dbReference type="ChEBI" id="CHEBI:32551"/>
        <dbReference type="ChEBI" id="CHEBI:33019"/>
        <dbReference type="ChEBI" id="CHEBI:82748"/>
        <dbReference type="ChEBI" id="CHEBI:83665"/>
        <dbReference type="ChEBI" id="CHEBI:456215"/>
        <dbReference type="EC" id="6.3.4.19"/>
    </reaction>
</comment>
<dbReference type="InterPro" id="IPR012795">
    <property type="entry name" value="tRNA_Ile_lys_synt_N"/>
</dbReference>
<dbReference type="KEGG" id="kst:KSMBR1_0731"/>
<accession>Q1Q2C5</accession>
<evidence type="ECO:0000256" key="1">
    <source>
        <dbReference type="ARBA" id="ARBA00004496"/>
    </source>
</evidence>
<reference evidence="13" key="4">
    <citation type="submission" date="2017-10" db="EMBL/GenBank/DDBJ databases">
        <authorList>
            <person name="Frank J."/>
        </authorList>
    </citation>
    <scope>NUCLEOTIDE SEQUENCE [LARGE SCALE GENOMIC DNA]</scope>
</reference>
<sequence>MKLYPFVENIFKIICKYQLIQPDDSVIVGVSGGPDSVALLKTLHFLNAAKNLRLRLYVAHLNHQLRGDFSEEDEQFVQDLANKLSLPFISKRVNIGKIASETKLSLEEMARKERYTFYSEASQNYNVSHVATGHNADDNAETILHRIIRGTGAPGLGGIPIKRLLSPGTPQLIIRPLLFAWKKEILEYLNKDKTKYRVDASNYEKEYTRNRIRHELIPLLEHKYNPNIKNALSRLSQILTINNEYLLAACESVFENAIVKEPDNAYVLNAGFLLKQPKILQFLLLQKLLHVMHIPLKAIHYGHYSMILEGLAQKGNARKFQLPGKITLRYERGRLFLEKGFSRETFTELPEIPLKIPGTTQIVGLGSLTAELPESKDVSLEKFILTKTRYEEILDFESVKEPLLLRKRNSGDTISPLGTRGSKKVKKLFIDKKIPQGKRSLIPIIAMNNKPVWIVGICLDNSVKVTGNTKKILKLTFQPSGS</sequence>
<protein>
    <recommendedName>
        <fullName evidence="8">tRNA(Ile)-lysidine synthase</fullName>
        <ecNumber evidence="8">6.3.4.19</ecNumber>
    </recommendedName>
    <alternativeName>
        <fullName evidence="8">tRNA(Ile)-2-lysyl-cytidine synthase</fullName>
    </alternativeName>
    <alternativeName>
        <fullName evidence="8">tRNA(Ile)-lysidine synthetase</fullName>
    </alternativeName>
</protein>
<dbReference type="Proteomes" id="UP000221734">
    <property type="component" value="Chromosome Kuenenia_stuttgartiensis_MBR1"/>
</dbReference>
<dbReference type="SUPFAM" id="SSF82829">
    <property type="entry name" value="MesJ substrate recognition domain-like"/>
    <property type="match status" value="1"/>
</dbReference>
<dbReference type="GO" id="GO:0005524">
    <property type="term" value="F:ATP binding"/>
    <property type="evidence" value="ECO:0007669"/>
    <property type="project" value="UniProtKB-UniRule"/>
</dbReference>
<dbReference type="GO" id="GO:0006400">
    <property type="term" value="P:tRNA modification"/>
    <property type="evidence" value="ECO:0007669"/>
    <property type="project" value="UniProtKB-UniRule"/>
</dbReference>
<dbReference type="Proteomes" id="UP000501926">
    <property type="component" value="Chromosome"/>
</dbReference>
<dbReference type="EMBL" id="CP049055">
    <property type="protein sequence ID" value="QII11197.1"/>
    <property type="molecule type" value="Genomic_DNA"/>
</dbReference>
<dbReference type="GO" id="GO:0005737">
    <property type="term" value="C:cytoplasm"/>
    <property type="evidence" value="ECO:0007669"/>
    <property type="project" value="UniProtKB-SubCell"/>
</dbReference>
<evidence type="ECO:0000256" key="3">
    <source>
        <dbReference type="ARBA" id="ARBA00022598"/>
    </source>
</evidence>
<proteinExistence type="inferred from homology"/>
<keyword evidence="6 8" id="KW-0067">ATP-binding</keyword>
<evidence type="ECO:0000256" key="4">
    <source>
        <dbReference type="ARBA" id="ARBA00022694"/>
    </source>
</evidence>
<comment type="domain">
    <text evidence="8">The N-terminal region contains the highly conserved SGGXDS motif, predicted to be a P-loop motif involved in ATP binding.</text>
</comment>
<evidence type="ECO:0000313" key="14">
    <source>
        <dbReference type="Proteomes" id="UP000501926"/>
    </source>
</evidence>
<dbReference type="NCBIfam" id="TIGR02433">
    <property type="entry name" value="lysidine_TilS_C"/>
    <property type="match status" value="1"/>
</dbReference>
<comment type="subcellular location">
    <subcellularLocation>
        <location evidence="1 8">Cytoplasm</location>
    </subcellularLocation>
</comment>
<dbReference type="Gene3D" id="3.40.50.620">
    <property type="entry name" value="HUPs"/>
    <property type="match status" value="1"/>
</dbReference>
<keyword evidence="3 8" id="KW-0436">Ligase</keyword>
<dbReference type="OrthoDB" id="9807403at2"/>
<organism evidence="10">
    <name type="scientific">Kuenenia stuttgartiensis</name>
    <dbReference type="NCBI Taxonomy" id="174633"/>
    <lineage>
        <taxon>Bacteria</taxon>
        <taxon>Pseudomonadati</taxon>
        <taxon>Planctomycetota</taxon>
        <taxon>Candidatus Brocadiia</taxon>
        <taxon>Candidatus Brocadiales</taxon>
        <taxon>Candidatus Brocadiaceae</taxon>
        <taxon>Candidatus Kuenenia</taxon>
    </lineage>
</organism>
<dbReference type="PANTHER" id="PTHR43033">
    <property type="entry name" value="TRNA(ILE)-LYSIDINE SYNTHASE-RELATED"/>
    <property type="match status" value="1"/>
</dbReference>
<evidence type="ECO:0000259" key="9">
    <source>
        <dbReference type="SMART" id="SM00977"/>
    </source>
</evidence>
<feature type="binding site" evidence="8">
    <location>
        <begin position="31"/>
        <end position="36"/>
    </location>
    <ligand>
        <name>ATP</name>
        <dbReference type="ChEBI" id="CHEBI:30616"/>
    </ligand>
</feature>
<evidence type="ECO:0000256" key="7">
    <source>
        <dbReference type="ARBA" id="ARBA00048539"/>
    </source>
</evidence>
<keyword evidence="5 8" id="KW-0547">Nucleotide-binding</keyword>
<dbReference type="EMBL" id="LT934425">
    <property type="protein sequence ID" value="SOH03242.1"/>
    <property type="molecule type" value="Genomic_DNA"/>
</dbReference>
<gene>
    <name evidence="8 11" type="primary">tilS</name>
    <name evidence="11" type="ORF">KsCSTR_18180</name>
    <name evidence="12" type="ORF">KSMBR1_0731</name>
    <name evidence="10" type="ORF">kuste3405</name>
</gene>
<keyword evidence="2 8" id="KW-0963">Cytoplasm</keyword>
<dbReference type="RefSeq" id="WP_099324108.1">
    <property type="nucleotide sequence ID" value="NZ_CP049055.1"/>
</dbReference>
<evidence type="ECO:0000256" key="2">
    <source>
        <dbReference type="ARBA" id="ARBA00022490"/>
    </source>
</evidence>
<evidence type="ECO:0000256" key="5">
    <source>
        <dbReference type="ARBA" id="ARBA00022741"/>
    </source>
</evidence>
<evidence type="ECO:0000313" key="12">
    <source>
        <dbReference type="EMBL" id="SOH03242.1"/>
    </source>
</evidence>
<reference evidence="11 14" key="5">
    <citation type="submission" date="2020-02" db="EMBL/GenBank/DDBJ databases">
        <title>Newly sequenced genome of strain CSTR1 showed variability in Candidatus Kuenenia stuttgartiensis genomes.</title>
        <authorList>
            <person name="Ding C."/>
            <person name="Adrian L."/>
        </authorList>
    </citation>
    <scope>NUCLEOTIDE SEQUENCE [LARGE SCALE GENOMIC DNA]</scope>
    <source>
        <strain evidence="11 14">CSTR1</strain>
    </source>
</reference>
<dbReference type="Pfam" id="PF01171">
    <property type="entry name" value="ATP_bind_3"/>
    <property type="match status" value="1"/>
</dbReference>
<dbReference type="InterPro" id="IPR014729">
    <property type="entry name" value="Rossmann-like_a/b/a_fold"/>
</dbReference>
<feature type="domain" description="Lysidine-tRNA(Ile) synthetase C-terminal" evidence="9">
    <location>
        <begin position="403"/>
        <end position="475"/>
    </location>
</feature>
<dbReference type="CDD" id="cd01992">
    <property type="entry name" value="TilS_N"/>
    <property type="match status" value="1"/>
</dbReference>
<dbReference type="InterPro" id="IPR012796">
    <property type="entry name" value="Lysidine-tRNA-synth_C"/>
</dbReference>
<comment type="function">
    <text evidence="8">Ligates lysine onto the cytidine present at position 34 of the AUA codon-specific tRNA(Ile) that contains the anticodon CAU, in an ATP-dependent manner. Cytidine is converted to lysidine, thus changing the amino acid specificity of the tRNA from methionine to isoleucine.</text>
</comment>
<dbReference type="SUPFAM" id="SSF52402">
    <property type="entry name" value="Adenine nucleotide alpha hydrolases-like"/>
    <property type="match status" value="1"/>
</dbReference>
<dbReference type="EC" id="6.3.4.19" evidence="8"/>
<dbReference type="InterPro" id="IPR011063">
    <property type="entry name" value="TilS/TtcA_N"/>
</dbReference>
<name>Q1Q2C5_KUEST</name>
<evidence type="ECO:0000313" key="11">
    <source>
        <dbReference type="EMBL" id="QII11197.1"/>
    </source>
</evidence>
<reference evidence="10" key="1">
    <citation type="journal article" date="2006" name="Nature">
        <title>Deciphering the evolution and metabolism of an anammox bacterium from a community genome.</title>
        <authorList>
            <person name="Strous M."/>
            <person name="Pelletier E."/>
            <person name="Mangenot S."/>
            <person name="Rattei T."/>
            <person name="Lehner A."/>
            <person name="Taylor M.W."/>
            <person name="Horn M."/>
            <person name="Daims H."/>
            <person name="Bartol-Mavel D."/>
            <person name="Wincker P."/>
            <person name="Barbe V."/>
            <person name="Fonknechten N."/>
            <person name="Vallenet D."/>
            <person name="Segurens B."/>
            <person name="Schenowitz-Truong C."/>
            <person name="Medigue C."/>
            <person name="Collingro A."/>
            <person name="Snel B."/>
            <person name="Dutilh B.E."/>
            <person name="OpDenCamp H.J.M."/>
            <person name="vanDerDrift C."/>
            <person name="Cirpus I."/>
            <person name="vanDePas-Schoonen K.T."/>
            <person name="Harhangi H.R."/>
            <person name="vanNiftrik L."/>
            <person name="Schmid M."/>
            <person name="Keltjens J."/>
            <person name="vanDeVossenberg J."/>
            <person name="Kartal B."/>
            <person name="Meier H."/>
            <person name="Frishman D."/>
            <person name="Huynen M.A."/>
            <person name="Mewes H."/>
            <person name="Weissenbach J."/>
            <person name="Jetten M.S.M."/>
            <person name="Wagner M."/>
            <person name="LePaslier D."/>
        </authorList>
    </citation>
    <scope>NUCLEOTIDE SEQUENCE</scope>
</reference>
<dbReference type="NCBIfam" id="TIGR02432">
    <property type="entry name" value="lysidine_TilS_N"/>
    <property type="match status" value="1"/>
</dbReference>
<dbReference type="SMART" id="SM00977">
    <property type="entry name" value="TilS_C"/>
    <property type="match status" value="1"/>
</dbReference>
<evidence type="ECO:0000256" key="6">
    <source>
        <dbReference type="ARBA" id="ARBA00022840"/>
    </source>
</evidence>
<evidence type="ECO:0000256" key="8">
    <source>
        <dbReference type="HAMAP-Rule" id="MF_01161"/>
    </source>
</evidence>
<reference evidence="12" key="3">
    <citation type="submission" date="2017-10" db="EMBL/GenBank/DDBJ databases">
        <authorList>
            <person name="Banno H."/>
            <person name="Chua N.-H."/>
        </authorList>
    </citation>
    <scope>NUCLEOTIDE SEQUENCE [LARGE SCALE GENOMIC DNA]</scope>
    <source>
        <strain evidence="12">Kuenenia_mbr1_ru-nijmegen</strain>
    </source>
</reference>
<dbReference type="EMBL" id="CT573071">
    <property type="protein sequence ID" value="CAJ74167.1"/>
    <property type="molecule type" value="Genomic_DNA"/>
</dbReference>
<dbReference type="GO" id="GO:0032267">
    <property type="term" value="F:tRNA(Ile)-lysidine synthase activity"/>
    <property type="evidence" value="ECO:0007669"/>
    <property type="project" value="UniProtKB-EC"/>
</dbReference>
<keyword evidence="4 8" id="KW-0819">tRNA processing</keyword>
<dbReference type="SUPFAM" id="SSF56037">
    <property type="entry name" value="PheT/TilS domain"/>
    <property type="match status" value="1"/>
</dbReference>
<dbReference type="HAMAP" id="MF_01161">
    <property type="entry name" value="tRNA_Ile_lys_synt"/>
    <property type="match status" value="1"/>
</dbReference>
<dbReference type="InterPro" id="IPR012094">
    <property type="entry name" value="tRNA_Ile_lys_synt"/>
</dbReference>
<dbReference type="AlphaFoldDB" id="Q1Q2C5"/>
<evidence type="ECO:0000313" key="13">
    <source>
        <dbReference type="Proteomes" id="UP000221734"/>
    </source>
</evidence>
<evidence type="ECO:0000313" key="10">
    <source>
        <dbReference type="EMBL" id="CAJ74167.1"/>
    </source>
</evidence>